<keyword evidence="4" id="KW-0812">Transmembrane</keyword>
<evidence type="ECO:0000256" key="2">
    <source>
        <dbReference type="SAM" id="Coils"/>
    </source>
</evidence>
<evidence type="ECO:0000313" key="5">
    <source>
        <dbReference type="Proteomes" id="UP000887569"/>
    </source>
</evidence>
<protein>
    <recommendedName>
        <fullName evidence="1">5'-AMP-activated protein kinase subunit beta-1</fullName>
    </recommendedName>
</protein>
<keyword evidence="4" id="KW-1133">Transmembrane helix</keyword>
<keyword evidence="2" id="KW-0175">Coiled coil</keyword>
<keyword evidence="5" id="KW-1185">Reference proteome</keyword>
<name>A0A915B422_PARUN</name>
<organism evidence="5 6">
    <name type="scientific">Parascaris univalens</name>
    <name type="common">Nematode worm</name>
    <dbReference type="NCBI Taxonomy" id="6257"/>
    <lineage>
        <taxon>Eukaryota</taxon>
        <taxon>Metazoa</taxon>
        <taxon>Ecdysozoa</taxon>
        <taxon>Nematoda</taxon>
        <taxon>Chromadorea</taxon>
        <taxon>Rhabditida</taxon>
        <taxon>Spirurina</taxon>
        <taxon>Ascaridomorpha</taxon>
        <taxon>Ascaridoidea</taxon>
        <taxon>Ascarididae</taxon>
        <taxon>Parascaris</taxon>
    </lineage>
</organism>
<dbReference type="AlphaFoldDB" id="A0A915B422"/>
<evidence type="ECO:0000313" key="6">
    <source>
        <dbReference type="WBParaSite" id="PgR024_g068_t01"/>
    </source>
</evidence>
<dbReference type="Gene3D" id="2.60.40.10">
    <property type="entry name" value="Immunoglobulins"/>
    <property type="match status" value="1"/>
</dbReference>
<keyword evidence="4" id="KW-0472">Membrane</keyword>
<feature type="region of interest" description="Disordered" evidence="3">
    <location>
        <begin position="48"/>
        <end position="115"/>
    </location>
</feature>
<evidence type="ECO:0000256" key="3">
    <source>
        <dbReference type="SAM" id="MobiDB-lite"/>
    </source>
</evidence>
<reference evidence="6" key="1">
    <citation type="submission" date="2022-11" db="UniProtKB">
        <authorList>
            <consortium name="WormBaseParasite"/>
        </authorList>
    </citation>
    <scope>IDENTIFICATION</scope>
</reference>
<dbReference type="InterPro" id="IPR013783">
    <property type="entry name" value="Ig-like_fold"/>
</dbReference>
<dbReference type="Proteomes" id="UP000887569">
    <property type="component" value="Unplaced"/>
</dbReference>
<dbReference type="PANTHER" id="PTHR10343">
    <property type="entry name" value="5'-AMP-ACTIVATED PROTEIN KINASE , BETA SUBUNIT"/>
    <property type="match status" value="1"/>
</dbReference>
<accession>A0A915B422</accession>
<proteinExistence type="predicted"/>
<feature type="compositionally biased region" description="Basic and acidic residues" evidence="3">
    <location>
        <begin position="64"/>
        <end position="92"/>
    </location>
</feature>
<feature type="coiled-coil region" evidence="2">
    <location>
        <begin position="286"/>
        <end position="650"/>
    </location>
</feature>
<dbReference type="WBParaSite" id="PgR024_g068_t01">
    <property type="protein sequence ID" value="PgR024_g068_t01"/>
    <property type="gene ID" value="PgR024_g068"/>
</dbReference>
<dbReference type="CDD" id="cd02859">
    <property type="entry name" value="E_set_AMPKbeta_like_N"/>
    <property type="match status" value="1"/>
</dbReference>
<feature type="transmembrane region" description="Helical" evidence="4">
    <location>
        <begin position="6"/>
        <end position="24"/>
    </location>
</feature>
<evidence type="ECO:0000256" key="4">
    <source>
        <dbReference type="SAM" id="Phobius"/>
    </source>
</evidence>
<feature type="compositionally biased region" description="Basic residues" evidence="3">
    <location>
        <begin position="52"/>
        <end position="63"/>
    </location>
</feature>
<dbReference type="InterPro" id="IPR050827">
    <property type="entry name" value="CRP1_MDG1_kinase"/>
</dbReference>
<dbReference type="PANTHER" id="PTHR10343:SF84">
    <property type="entry name" value="5'-AMP-ACTIVATED PROTEIN KINASE SUBUNIT BETA-1"/>
    <property type="match status" value="1"/>
</dbReference>
<evidence type="ECO:0000256" key="1">
    <source>
        <dbReference type="ARBA" id="ARBA00040010"/>
    </source>
</evidence>
<sequence length="903" mass="102668">MEPVTLGIMAVLALFFVIVALAAFRMLTKETNFEDVYGENAMRLFAEEKSGKQKTTKGNKNKGRNNDKKKDNSADKEQKRAEREKHHEKKTEGSSTEVAKPLETMSDSEPGRNGEAVSLQEMKHTKKKNRNKHQQEENKIVEAMQSEKENDALQGLENTEPLMVQTPRQPEAVVESIPLIDEIAVAEGMEKKGKKKRARRSEDHIREVTKEEVQPLKNESKLEDLLPPQTVKEEKRVEKPRPKKAAVSVQDITTDKLHARLSAIEDLEAEYLSFLATYFSDTSMQKTKLSEENALLRKQIADKERLVLQCTDKLSAAQKKDADIAHLQQSLSEEKKKYTLFEQSVCTQLSASVKDKNYLQHLNEQLRSEASNLKEELKKTQAALKAVPPPVDTTAFQQQADMLRSELNTAKKKASQLESELSQRTQALQQMKSDLQGHEIQMEHLKQASAVSEKRFKEAEAASKMEREFLEAKLNDTLKAMEELQTLVNTAREEAQKRAVSAQSAVQDCKNEFAHQLESLKHQLAKVEKERDMLKVDNERSFATFSQKDVQHKNELMKLNDEIVELRRMAEDERSKFSSEIDEKTGEVAELRKQANELHKQCEQESALLSTFREKLREAEQAANLDRTKVSRLEKELAEAKAHLDAKEAANDAQLKCAHCAARIVMTNGDACEVRDDPGDTVTVPEVTGRSPHGSVVHRDLVDECIQISSQPQPYRETTSQHVASEPKVHAVTFTADGRGTISPQNFAAVALNEGESEEENVEWTAIHSREHSLMCLELKWAVNDWDGGDVPKEVGVSGSFWDWQPPHPMHRYEDGYRLRVELPAVYDEHDNEVEVEMLEVKGGARPLKSYSRSDSGHASPSENAQQVHYHEFKFFVDGQWRCAEQYEKRRTDDGYENNVIYF</sequence>